<name>A0A2M7CIJ0_9BACT</name>
<gene>
    <name evidence="2" type="ORF">COS38_01585</name>
</gene>
<evidence type="ECO:0000256" key="1">
    <source>
        <dbReference type="SAM" id="Phobius"/>
    </source>
</evidence>
<comment type="caution">
    <text evidence="2">The sequence shown here is derived from an EMBL/GenBank/DDBJ whole genome shotgun (WGS) entry which is preliminary data.</text>
</comment>
<proteinExistence type="predicted"/>
<dbReference type="Proteomes" id="UP000229966">
    <property type="component" value="Unassembled WGS sequence"/>
</dbReference>
<accession>A0A2M7CIJ0</accession>
<keyword evidence="1" id="KW-1133">Transmembrane helix</keyword>
<feature type="transmembrane region" description="Helical" evidence="1">
    <location>
        <begin position="12"/>
        <end position="31"/>
    </location>
</feature>
<evidence type="ECO:0000313" key="2">
    <source>
        <dbReference type="EMBL" id="PIV25443.1"/>
    </source>
</evidence>
<keyword evidence="1" id="KW-0472">Membrane</keyword>
<protein>
    <submittedName>
        <fullName evidence="2">Uncharacterized protein</fullName>
    </submittedName>
</protein>
<reference evidence="3" key="1">
    <citation type="submission" date="2017-09" db="EMBL/GenBank/DDBJ databases">
        <title>Depth-based differentiation of microbial function through sediment-hosted aquifers and enrichment of novel symbionts in the deep terrestrial subsurface.</title>
        <authorList>
            <person name="Probst A.J."/>
            <person name="Ladd B."/>
            <person name="Jarett J.K."/>
            <person name="Geller-Mcgrath D.E."/>
            <person name="Sieber C.M.K."/>
            <person name="Emerson J.B."/>
            <person name="Anantharaman K."/>
            <person name="Thomas B.C."/>
            <person name="Malmstrom R."/>
            <person name="Stieglmeier M."/>
            <person name="Klingl A."/>
            <person name="Woyke T."/>
            <person name="Ryan C.M."/>
            <person name="Banfield J.F."/>
        </authorList>
    </citation>
    <scope>NUCLEOTIDE SEQUENCE [LARGE SCALE GENOMIC DNA]</scope>
</reference>
<dbReference type="AlphaFoldDB" id="A0A2M7CIJ0"/>
<organism evidence="2 3">
    <name type="scientific">Candidatus Berkelbacteria bacterium CG03_land_8_20_14_0_80_40_36</name>
    <dbReference type="NCBI Taxonomy" id="1974509"/>
    <lineage>
        <taxon>Bacteria</taxon>
        <taxon>Candidatus Berkelbacteria</taxon>
    </lineage>
</organism>
<sequence length="105" mass="11979">MGRLTIRISDILCVLIVTIVLVVTNIAEMILNKQKESRFIRLRLIIQAKHERRTIKMGEIIADNLEQIEVEENGNSMAIIITSVVITLLITLFANYILPHITNIQ</sequence>
<evidence type="ECO:0000313" key="3">
    <source>
        <dbReference type="Proteomes" id="UP000229966"/>
    </source>
</evidence>
<keyword evidence="1" id="KW-0812">Transmembrane</keyword>
<feature type="transmembrane region" description="Helical" evidence="1">
    <location>
        <begin position="77"/>
        <end position="98"/>
    </location>
</feature>
<dbReference type="EMBL" id="PEUM01000040">
    <property type="protein sequence ID" value="PIV25443.1"/>
    <property type="molecule type" value="Genomic_DNA"/>
</dbReference>